<organism evidence="1">
    <name type="scientific">Ixodes ricinus</name>
    <name type="common">Common tick</name>
    <name type="synonym">Acarus ricinus</name>
    <dbReference type="NCBI Taxonomy" id="34613"/>
    <lineage>
        <taxon>Eukaryota</taxon>
        <taxon>Metazoa</taxon>
        <taxon>Ecdysozoa</taxon>
        <taxon>Arthropoda</taxon>
        <taxon>Chelicerata</taxon>
        <taxon>Arachnida</taxon>
        <taxon>Acari</taxon>
        <taxon>Parasitiformes</taxon>
        <taxon>Ixodida</taxon>
        <taxon>Ixodoidea</taxon>
        <taxon>Ixodidae</taxon>
        <taxon>Ixodinae</taxon>
        <taxon>Ixodes</taxon>
    </lineage>
</organism>
<reference evidence="1" key="1">
    <citation type="journal article" date="2018" name="PLoS Negl. Trop. Dis.">
        <title>Sialome diversity of ticks revealed by RNAseq of single tick salivary glands.</title>
        <authorList>
            <person name="Perner J."/>
            <person name="Kropackova S."/>
            <person name="Kopacek P."/>
            <person name="Ribeiro J.M."/>
        </authorList>
    </citation>
    <scope>NUCLEOTIDE SEQUENCE</scope>
    <source>
        <strain evidence="1">Siblings of single egg batch collected in Ceske Budejovice</strain>
        <tissue evidence="1">Salivary glands</tissue>
    </source>
</reference>
<dbReference type="AlphaFoldDB" id="A0A147BMJ9"/>
<dbReference type="EMBL" id="GEGO01003418">
    <property type="protein sequence ID" value="JAR91986.1"/>
    <property type="molecule type" value="Transcribed_RNA"/>
</dbReference>
<name>A0A147BMJ9_IXORI</name>
<accession>A0A147BMJ9</accession>
<sequence>MFFCFFYCLELRCAGCFAPLLAAAHRPVTAFLAHIAETFFPFSALSVCISFATFVVLPEGVPSPVPYIQAPFQTPSP</sequence>
<proteinExistence type="predicted"/>
<protein>
    <submittedName>
        <fullName evidence="1">Uncharacterized protein</fullName>
    </submittedName>
</protein>
<evidence type="ECO:0000313" key="1">
    <source>
        <dbReference type="EMBL" id="JAR91986.1"/>
    </source>
</evidence>